<dbReference type="OrthoDB" id="7222937at2"/>
<keyword evidence="1" id="KW-0233">DNA recombination</keyword>
<evidence type="ECO:0000256" key="1">
    <source>
        <dbReference type="ARBA" id="ARBA00023172"/>
    </source>
</evidence>
<protein>
    <submittedName>
        <fullName evidence="2">Phage integrase family protein</fullName>
    </submittedName>
</protein>
<dbReference type="Gene3D" id="1.10.443.10">
    <property type="entry name" value="Intergrase catalytic core"/>
    <property type="match status" value="1"/>
</dbReference>
<dbReference type="RefSeq" id="WP_090613543.1">
    <property type="nucleotide sequence ID" value="NZ_CP067124.1"/>
</dbReference>
<proteinExistence type="predicted"/>
<gene>
    <name evidence="2" type="ORF">SAMN04489859_102061</name>
</gene>
<dbReference type="EMBL" id="FODE01000020">
    <property type="protein sequence ID" value="SEN88004.1"/>
    <property type="molecule type" value="Genomic_DNA"/>
</dbReference>
<name>A0A1H8K4Z0_9RHOB</name>
<organism evidence="2 3">
    <name type="scientific">Paracoccus alcaliphilus</name>
    <dbReference type="NCBI Taxonomy" id="34002"/>
    <lineage>
        <taxon>Bacteria</taxon>
        <taxon>Pseudomonadati</taxon>
        <taxon>Pseudomonadota</taxon>
        <taxon>Alphaproteobacteria</taxon>
        <taxon>Rhodobacterales</taxon>
        <taxon>Paracoccaceae</taxon>
        <taxon>Paracoccus</taxon>
    </lineage>
</organism>
<dbReference type="SUPFAM" id="SSF56349">
    <property type="entry name" value="DNA breaking-rejoining enzymes"/>
    <property type="match status" value="1"/>
</dbReference>
<dbReference type="Proteomes" id="UP000199054">
    <property type="component" value="Unassembled WGS sequence"/>
</dbReference>
<dbReference type="GO" id="GO:0006310">
    <property type="term" value="P:DNA recombination"/>
    <property type="evidence" value="ECO:0007669"/>
    <property type="project" value="UniProtKB-KW"/>
</dbReference>
<evidence type="ECO:0000313" key="2">
    <source>
        <dbReference type="EMBL" id="SEN88004.1"/>
    </source>
</evidence>
<keyword evidence="3" id="KW-1185">Reference proteome</keyword>
<evidence type="ECO:0000313" key="3">
    <source>
        <dbReference type="Proteomes" id="UP000199054"/>
    </source>
</evidence>
<dbReference type="AlphaFoldDB" id="A0A1H8K4Z0"/>
<dbReference type="GO" id="GO:0015074">
    <property type="term" value="P:DNA integration"/>
    <property type="evidence" value="ECO:0007669"/>
    <property type="project" value="InterPro"/>
</dbReference>
<accession>A0A1H8K4Z0</accession>
<reference evidence="2 3" key="1">
    <citation type="submission" date="2016-10" db="EMBL/GenBank/DDBJ databases">
        <authorList>
            <person name="de Groot N.N."/>
        </authorList>
    </citation>
    <scope>NUCLEOTIDE SEQUENCE [LARGE SCALE GENOMIC DNA]</scope>
    <source>
        <strain evidence="2 3">DSM 8512</strain>
    </source>
</reference>
<sequence>MKAPKPFLRGDHYYIRRRVPARYAPVEPRGYVHICLYTDSPKIAAHKAPEIWAQMIEGWEAMLEGHDAEGERRLKAAHNLAQRRGYRYLEADAVAKLPLTEILKRVESVVDKRDRLNMKEADAALGIAPKPSLTVKEAVDEFYKVAADRVQGKNDDQMRRHKAPRKKATRNFIEAVENKPLSEITTDDMFAFRAWWLERVAKGEVLAASANKDFTYLAAMWRAVARVKRIDLKFTTDGLALSDSAAKKRTRVPFSDEWITGTLLKDGALNGLNADARYILLGMINTGYRPSEGAGLLPKEIKLDGKVPHILIQPNDNRALKNTHSERYIPLTGISLEAFREMKNGFPRYASNSATLSATVNKFLVENKLLESDRHSFYGLRHSFEDRLLVAGIDERIRRDLMGHGLKRERYGLGGDMAHVHGLMSPIAL</sequence>
<dbReference type="GO" id="GO:0003677">
    <property type="term" value="F:DNA binding"/>
    <property type="evidence" value="ECO:0007669"/>
    <property type="project" value="InterPro"/>
</dbReference>
<dbReference type="InterPro" id="IPR011010">
    <property type="entry name" value="DNA_brk_join_enz"/>
</dbReference>
<dbReference type="InterPro" id="IPR013762">
    <property type="entry name" value="Integrase-like_cat_sf"/>
</dbReference>